<keyword evidence="1" id="KW-0812">Transmembrane</keyword>
<feature type="transmembrane region" description="Helical" evidence="1">
    <location>
        <begin position="6"/>
        <end position="24"/>
    </location>
</feature>
<dbReference type="STRING" id="990268.JCM19235_2074"/>
<gene>
    <name evidence="2" type="ORF">JCM19235_2074</name>
</gene>
<accession>A0A090RTN6</accession>
<dbReference type="InterPro" id="IPR009554">
    <property type="entry name" value="Phageshock_PspB"/>
</dbReference>
<reference evidence="2 3" key="1">
    <citation type="submission" date="2014-09" db="EMBL/GenBank/DDBJ databases">
        <title>Vibrio maritimus JCM 19235. (C45) whole genome shotgun sequence.</title>
        <authorList>
            <person name="Sawabe T."/>
            <person name="Meirelles P."/>
            <person name="Nakanishi M."/>
            <person name="Sayaka M."/>
            <person name="Hattori M."/>
            <person name="Ohkuma M."/>
        </authorList>
    </citation>
    <scope>NUCLEOTIDE SEQUENCE [LARGE SCALE GENOMIC DNA]</scope>
    <source>
        <strain evidence="3">JCM19235</strain>
    </source>
</reference>
<keyword evidence="1" id="KW-1133">Transmembrane helix</keyword>
<organism evidence="2 3">
    <name type="scientific">Vibrio maritimus</name>
    <dbReference type="NCBI Taxonomy" id="990268"/>
    <lineage>
        <taxon>Bacteria</taxon>
        <taxon>Pseudomonadati</taxon>
        <taxon>Pseudomonadota</taxon>
        <taxon>Gammaproteobacteria</taxon>
        <taxon>Vibrionales</taxon>
        <taxon>Vibrionaceae</taxon>
        <taxon>Vibrio</taxon>
    </lineage>
</organism>
<evidence type="ECO:0000313" key="2">
    <source>
        <dbReference type="EMBL" id="GAL18651.1"/>
    </source>
</evidence>
<dbReference type="Proteomes" id="UP000029228">
    <property type="component" value="Unassembled WGS sequence"/>
</dbReference>
<evidence type="ECO:0000313" key="3">
    <source>
        <dbReference type="Proteomes" id="UP000029228"/>
    </source>
</evidence>
<dbReference type="GO" id="GO:0009271">
    <property type="term" value="P:phage shock"/>
    <property type="evidence" value="ECO:0007669"/>
    <property type="project" value="InterPro"/>
</dbReference>
<keyword evidence="3" id="KW-1185">Reference proteome</keyword>
<dbReference type="Pfam" id="PF06667">
    <property type="entry name" value="PspB"/>
    <property type="match status" value="1"/>
</dbReference>
<protein>
    <submittedName>
        <fullName evidence="2">Phage shock protein B</fullName>
    </submittedName>
</protein>
<keyword evidence="1" id="KW-0472">Membrane</keyword>
<sequence length="58" mass="6600">MSSFLIAGPLIVFLIFVAPLWLFLHYRSKRKSENGLSEQDFQKLQTLSQRAEKNAGSS</sequence>
<name>A0A090RTN6_9VIBR</name>
<evidence type="ECO:0000256" key="1">
    <source>
        <dbReference type="SAM" id="Phobius"/>
    </source>
</evidence>
<dbReference type="NCBIfam" id="TIGR02976">
    <property type="entry name" value="phageshock_pspB"/>
    <property type="match status" value="1"/>
</dbReference>
<proteinExistence type="predicted"/>
<dbReference type="AlphaFoldDB" id="A0A090RTN6"/>
<comment type="caution">
    <text evidence="2">The sequence shown here is derived from an EMBL/GenBank/DDBJ whole genome shotgun (WGS) entry which is preliminary data.</text>
</comment>
<dbReference type="EMBL" id="BBMR01000003">
    <property type="protein sequence ID" value="GAL18651.1"/>
    <property type="molecule type" value="Genomic_DNA"/>
</dbReference>
<dbReference type="GO" id="GO:0006355">
    <property type="term" value="P:regulation of DNA-templated transcription"/>
    <property type="evidence" value="ECO:0007669"/>
    <property type="project" value="InterPro"/>
</dbReference>
<reference evidence="2 3" key="2">
    <citation type="submission" date="2014-09" db="EMBL/GenBank/DDBJ databases">
        <authorList>
            <consortium name="NBRP consortium"/>
            <person name="Sawabe T."/>
            <person name="Meirelles P."/>
            <person name="Nakanishi M."/>
            <person name="Sayaka M."/>
            <person name="Hattori M."/>
            <person name="Ohkuma M."/>
        </authorList>
    </citation>
    <scope>NUCLEOTIDE SEQUENCE [LARGE SCALE GENOMIC DNA]</scope>
    <source>
        <strain evidence="3">JCM19235</strain>
    </source>
</reference>